<dbReference type="Pfam" id="PF00498">
    <property type="entry name" value="FHA"/>
    <property type="match status" value="1"/>
</dbReference>
<keyword evidence="4" id="KW-1185">Reference proteome</keyword>
<name>A0ABW0KVS4_9BACT</name>
<sequence length="289" mass="32232">MSTTLLQSWLRLPNGERHELNGTCSIGRSPDNSLPLADSEVSRRHAIIQAQGEREFWLVDLGSANGTYVNGRRISQSVRLHNGDLVRIASNELEFATEILSAMHPAGQQVMASTMIHIRQAQCWLMVADIIGSTQLSQTLQGAQFPRMTGSWFKNCRQIIDECGGHMSKYLGDGFFCYWDDTADSAIQVRQAVARLYEAQLAANPPFRVVLHFGPAMLGTVPTMSELNLHGPEVNFVFRVEKVAAVQKQNILFTEAAVQRMAAEQEVRLVCECTVEGFSKKFPFYTPSH</sequence>
<evidence type="ECO:0000259" key="2">
    <source>
        <dbReference type="PROSITE" id="PS50125"/>
    </source>
</evidence>
<dbReference type="SMART" id="SM00240">
    <property type="entry name" value="FHA"/>
    <property type="match status" value="1"/>
</dbReference>
<organism evidence="3 4">
    <name type="scientific">Prosthecobacter fluviatilis</name>
    <dbReference type="NCBI Taxonomy" id="445931"/>
    <lineage>
        <taxon>Bacteria</taxon>
        <taxon>Pseudomonadati</taxon>
        <taxon>Verrucomicrobiota</taxon>
        <taxon>Verrucomicrobiia</taxon>
        <taxon>Verrucomicrobiales</taxon>
        <taxon>Verrucomicrobiaceae</taxon>
        <taxon>Prosthecobacter</taxon>
    </lineage>
</organism>
<dbReference type="SUPFAM" id="SSF55073">
    <property type="entry name" value="Nucleotide cyclase"/>
    <property type="match status" value="1"/>
</dbReference>
<dbReference type="Proteomes" id="UP001596052">
    <property type="component" value="Unassembled WGS sequence"/>
</dbReference>
<dbReference type="EMBL" id="JBHSMQ010000006">
    <property type="protein sequence ID" value="MFC5456571.1"/>
    <property type="molecule type" value="Genomic_DNA"/>
</dbReference>
<dbReference type="SUPFAM" id="SSF49879">
    <property type="entry name" value="SMAD/FHA domain"/>
    <property type="match status" value="1"/>
</dbReference>
<evidence type="ECO:0000313" key="4">
    <source>
        <dbReference type="Proteomes" id="UP001596052"/>
    </source>
</evidence>
<dbReference type="InterPro" id="IPR050923">
    <property type="entry name" value="Cell_Proc_Reg/RNA_Proc"/>
</dbReference>
<dbReference type="Gene3D" id="2.60.200.20">
    <property type="match status" value="1"/>
</dbReference>
<evidence type="ECO:0000259" key="1">
    <source>
        <dbReference type="PROSITE" id="PS50006"/>
    </source>
</evidence>
<reference evidence="4" key="1">
    <citation type="journal article" date="2019" name="Int. J. Syst. Evol. Microbiol.">
        <title>The Global Catalogue of Microorganisms (GCM) 10K type strain sequencing project: providing services to taxonomists for standard genome sequencing and annotation.</title>
        <authorList>
            <consortium name="The Broad Institute Genomics Platform"/>
            <consortium name="The Broad Institute Genome Sequencing Center for Infectious Disease"/>
            <person name="Wu L."/>
            <person name="Ma J."/>
        </authorList>
    </citation>
    <scope>NUCLEOTIDE SEQUENCE [LARGE SCALE GENOMIC DNA]</scope>
    <source>
        <strain evidence="4">CGMCC 4.1469</strain>
    </source>
</reference>
<dbReference type="CDD" id="cd00060">
    <property type="entry name" value="FHA"/>
    <property type="match status" value="1"/>
</dbReference>
<comment type="caution">
    <text evidence="3">The sequence shown here is derived from an EMBL/GenBank/DDBJ whole genome shotgun (WGS) entry which is preliminary data.</text>
</comment>
<dbReference type="InterPro" id="IPR001054">
    <property type="entry name" value="A/G_cyclase"/>
</dbReference>
<dbReference type="PANTHER" id="PTHR23308">
    <property type="entry name" value="NUCLEAR INHIBITOR OF PROTEIN PHOSPHATASE-1"/>
    <property type="match status" value="1"/>
</dbReference>
<dbReference type="InterPro" id="IPR029787">
    <property type="entry name" value="Nucleotide_cyclase"/>
</dbReference>
<accession>A0ABW0KVS4</accession>
<dbReference type="InterPro" id="IPR008984">
    <property type="entry name" value="SMAD_FHA_dom_sf"/>
</dbReference>
<evidence type="ECO:0000313" key="3">
    <source>
        <dbReference type="EMBL" id="MFC5456571.1"/>
    </source>
</evidence>
<protein>
    <submittedName>
        <fullName evidence="3">FHA domain-containing protein</fullName>
    </submittedName>
</protein>
<feature type="domain" description="FHA" evidence="1">
    <location>
        <begin position="24"/>
        <end position="74"/>
    </location>
</feature>
<dbReference type="Pfam" id="PF00211">
    <property type="entry name" value="Guanylate_cyc"/>
    <property type="match status" value="1"/>
</dbReference>
<dbReference type="Gene3D" id="3.30.70.1230">
    <property type="entry name" value="Nucleotide cyclase"/>
    <property type="match status" value="1"/>
</dbReference>
<dbReference type="PROSITE" id="PS50006">
    <property type="entry name" value="FHA_DOMAIN"/>
    <property type="match status" value="1"/>
</dbReference>
<dbReference type="CDD" id="cd07302">
    <property type="entry name" value="CHD"/>
    <property type="match status" value="1"/>
</dbReference>
<proteinExistence type="predicted"/>
<gene>
    <name evidence="3" type="ORF">ACFQDI_17025</name>
</gene>
<feature type="domain" description="Guanylate cyclase" evidence="2">
    <location>
        <begin position="124"/>
        <end position="241"/>
    </location>
</feature>
<dbReference type="PROSITE" id="PS50125">
    <property type="entry name" value="GUANYLATE_CYCLASE_2"/>
    <property type="match status" value="1"/>
</dbReference>
<dbReference type="RefSeq" id="WP_377168942.1">
    <property type="nucleotide sequence ID" value="NZ_JBHSMQ010000006.1"/>
</dbReference>
<dbReference type="InterPro" id="IPR000253">
    <property type="entry name" value="FHA_dom"/>
</dbReference>